<sequence length="308" mass="34132">MTTGGKTIPGQAIIFACLFCIFGTAHAFAQSRSITPSVPDYRQAAPVDQDKGRAILEAIRTSAIDGDFYFEFQLILRPKGTSTRTIIPGRMWGSRNERGPVTRITLRPGSQNDERDLLVQSGPQSAVWTYSRNNNTNGGQAGSASSAAARLDPSAMFEPLAGTDLSAFELQMPFIHWNDHTYEGLRSGNFRVTHAFLMRPPAEIANARPDLTGVRLYYDEGYRTITVFEILGPGGAVKKTMRLKDFHKVSDMFFLRKAELRNETTGNGTDFNVLLTGVKLDLPRDIFSPEKLSVSVEPPPLKTLWKSR</sequence>
<evidence type="ECO:0000313" key="3">
    <source>
        <dbReference type="Proteomes" id="UP000244896"/>
    </source>
</evidence>
<dbReference type="KEGG" id="elut:CKA38_11480"/>
<organism evidence="2 3">
    <name type="scientific">Ereboglobus luteus</name>
    <dbReference type="NCBI Taxonomy" id="1796921"/>
    <lineage>
        <taxon>Bacteria</taxon>
        <taxon>Pseudomonadati</taxon>
        <taxon>Verrucomicrobiota</taxon>
        <taxon>Opitutia</taxon>
        <taxon>Opitutales</taxon>
        <taxon>Opitutaceae</taxon>
        <taxon>Ereboglobus</taxon>
    </lineage>
</organism>
<proteinExistence type="predicted"/>
<evidence type="ECO:0008006" key="4">
    <source>
        <dbReference type="Google" id="ProtNLM"/>
    </source>
</evidence>
<evidence type="ECO:0000313" key="2">
    <source>
        <dbReference type="EMBL" id="AWI09786.1"/>
    </source>
</evidence>
<dbReference type="Proteomes" id="UP000244896">
    <property type="component" value="Chromosome"/>
</dbReference>
<keyword evidence="3" id="KW-1185">Reference proteome</keyword>
<name>A0A2U8E4N1_9BACT</name>
<dbReference type="PROSITE" id="PS51257">
    <property type="entry name" value="PROKAR_LIPOPROTEIN"/>
    <property type="match status" value="1"/>
</dbReference>
<dbReference type="EMBL" id="CP023004">
    <property type="protein sequence ID" value="AWI09786.1"/>
    <property type="molecule type" value="Genomic_DNA"/>
</dbReference>
<accession>A0A2U8E4N1</accession>
<dbReference type="AlphaFoldDB" id="A0A2U8E4N1"/>
<gene>
    <name evidence="2" type="ORF">CKA38_11480</name>
</gene>
<reference evidence="2 3" key="1">
    <citation type="journal article" date="2018" name="Syst. Appl. Microbiol.">
        <title>Ereboglobus luteus gen. nov. sp. nov. from cockroach guts, and new insights into the oxygen relationship of the genera Opitutus and Didymococcus (Verrucomicrobia: Opitutaceae).</title>
        <authorList>
            <person name="Tegtmeier D."/>
            <person name="Belitz A."/>
            <person name="Radek R."/>
            <person name="Heimerl T."/>
            <person name="Brune A."/>
        </authorList>
    </citation>
    <scope>NUCLEOTIDE SEQUENCE [LARGE SCALE GENOMIC DNA]</scope>
    <source>
        <strain evidence="2 3">Ho45</strain>
    </source>
</reference>
<dbReference type="RefSeq" id="WP_108825600.1">
    <property type="nucleotide sequence ID" value="NZ_CP023004.1"/>
</dbReference>
<evidence type="ECO:0000256" key="1">
    <source>
        <dbReference type="SAM" id="SignalP"/>
    </source>
</evidence>
<feature type="signal peptide" evidence="1">
    <location>
        <begin position="1"/>
        <end position="27"/>
    </location>
</feature>
<protein>
    <recommendedName>
        <fullName evidence="4">Outer membrane lipoprotein-sorting protein</fullName>
    </recommendedName>
</protein>
<dbReference type="Gene3D" id="2.50.20.10">
    <property type="entry name" value="Lipoprotein localisation LolA/LolB/LppX"/>
    <property type="match status" value="1"/>
</dbReference>
<keyword evidence="1" id="KW-0732">Signal</keyword>
<dbReference type="OrthoDB" id="192135at2"/>
<feature type="chain" id="PRO_5016171813" description="Outer membrane lipoprotein-sorting protein" evidence="1">
    <location>
        <begin position="28"/>
        <end position="308"/>
    </location>
</feature>